<dbReference type="EMBL" id="CM016553">
    <property type="protein sequence ID" value="TKW35937.1"/>
    <property type="molecule type" value="Genomic_DNA"/>
</dbReference>
<evidence type="ECO:0000256" key="1">
    <source>
        <dbReference type="SAM" id="Phobius"/>
    </source>
</evidence>
<keyword evidence="1" id="KW-1133">Transmembrane helix</keyword>
<dbReference type="AlphaFoldDB" id="A0A4U6WDL6"/>
<dbReference type="Gramene" id="TKW35937">
    <property type="protein sequence ID" value="TKW35937"/>
    <property type="gene ID" value="SEVIR_2G408100v2"/>
</dbReference>
<dbReference type="Proteomes" id="UP000298652">
    <property type="component" value="Chromosome 2"/>
</dbReference>
<keyword evidence="1" id="KW-0812">Transmembrane</keyword>
<sequence>MLMLYPCMIAFTLAARYTKYGLLIPTPNWLTTSQEALWFTGICFGAVSLIHIFLVVYITLKGPRESPRMSRVFAWFAPMTFWFGTCAYFFVFTILARYGVAWQEWVLFGAFALGLFFVTAVLICVAVSLAKVVDAPPAQVPVEGGPGQGNQ</sequence>
<accession>A0A4U6WDL6</accession>
<protein>
    <recommendedName>
        <fullName evidence="4">Transmembrane 9 superfamily member</fullName>
    </recommendedName>
</protein>
<evidence type="ECO:0000313" key="3">
    <source>
        <dbReference type="Proteomes" id="UP000298652"/>
    </source>
</evidence>
<keyword evidence="3" id="KW-1185">Reference proteome</keyword>
<evidence type="ECO:0000313" key="2">
    <source>
        <dbReference type="EMBL" id="TKW35937.1"/>
    </source>
</evidence>
<feature type="transmembrane region" description="Helical" evidence="1">
    <location>
        <begin position="105"/>
        <end position="129"/>
    </location>
</feature>
<evidence type="ECO:0008006" key="4">
    <source>
        <dbReference type="Google" id="ProtNLM"/>
    </source>
</evidence>
<organism evidence="2 3">
    <name type="scientific">Setaria viridis</name>
    <name type="common">Green bristlegrass</name>
    <name type="synonym">Setaria italica subsp. viridis</name>
    <dbReference type="NCBI Taxonomy" id="4556"/>
    <lineage>
        <taxon>Eukaryota</taxon>
        <taxon>Viridiplantae</taxon>
        <taxon>Streptophyta</taxon>
        <taxon>Embryophyta</taxon>
        <taxon>Tracheophyta</taxon>
        <taxon>Spermatophyta</taxon>
        <taxon>Magnoliopsida</taxon>
        <taxon>Liliopsida</taxon>
        <taxon>Poales</taxon>
        <taxon>Poaceae</taxon>
        <taxon>PACMAD clade</taxon>
        <taxon>Panicoideae</taxon>
        <taxon>Panicodae</taxon>
        <taxon>Paniceae</taxon>
        <taxon>Cenchrinae</taxon>
        <taxon>Setaria</taxon>
    </lineage>
</organism>
<gene>
    <name evidence="2" type="ORF">SEVIR_2G408100v2</name>
</gene>
<name>A0A4U6WDL6_SETVI</name>
<feature type="transmembrane region" description="Helical" evidence="1">
    <location>
        <begin position="38"/>
        <end position="60"/>
    </location>
</feature>
<reference evidence="2" key="1">
    <citation type="submission" date="2019-03" db="EMBL/GenBank/DDBJ databases">
        <title>WGS assembly of Setaria viridis.</title>
        <authorList>
            <person name="Huang P."/>
            <person name="Jenkins J."/>
            <person name="Grimwood J."/>
            <person name="Barry K."/>
            <person name="Healey A."/>
            <person name="Mamidi S."/>
            <person name="Sreedasyam A."/>
            <person name="Shu S."/>
            <person name="Feldman M."/>
            <person name="Wu J."/>
            <person name="Yu Y."/>
            <person name="Chen C."/>
            <person name="Johnson J."/>
            <person name="Rokhsar D."/>
            <person name="Baxter I."/>
            <person name="Schmutz J."/>
            <person name="Brutnell T."/>
            <person name="Kellogg E."/>
        </authorList>
    </citation>
    <scope>NUCLEOTIDE SEQUENCE [LARGE SCALE GENOMIC DNA]</scope>
</reference>
<feature type="transmembrane region" description="Helical" evidence="1">
    <location>
        <begin position="72"/>
        <end position="99"/>
    </location>
</feature>
<proteinExistence type="predicted"/>
<keyword evidence="1" id="KW-0472">Membrane</keyword>